<dbReference type="PANTHER" id="PTHR33408:SF4">
    <property type="entry name" value="TRANSPOSASE DDE DOMAIN-CONTAINING PROTEIN"/>
    <property type="match status" value="1"/>
</dbReference>
<feature type="compositionally biased region" description="Low complexity" evidence="1">
    <location>
        <begin position="283"/>
        <end position="297"/>
    </location>
</feature>
<dbReference type="Proteomes" id="UP000245802">
    <property type="component" value="Chromosome"/>
</dbReference>
<dbReference type="EMBL" id="CP025958">
    <property type="protein sequence ID" value="AWM37831.1"/>
    <property type="molecule type" value="Genomic_DNA"/>
</dbReference>
<name>A0A2Z3GYU7_9BACT</name>
<dbReference type="PANTHER" id="PTHR33408">
    <property type="entry name" value="TRANSPOSASE"/>
    <property type="match status" value="1"/>
</dbReference>
<reference evidence="3 4" key="1">
    <citation type="submission" date="2018-01" db="EMBL/GenBank/DDBJ databases">
        <title>G. obscuriglobus.</title>
        <authorList>
            <person name="Franke J."/>
            <person name="Blomberg W."/>
            <person name="Selmecki A."/>
        </authorList>
    </citation>
    <scope>NUCLEOTIDE SEQUENCE [LARGE SCALE GENOMIC DNA]</scope>
    <source>
        <strain evidence="3 4">DSM 5831</strain>
    </source>
</reference>
<dbReference type="Pfam" id="PF05598">
    <property type="entry name" value="DUF772"/>
    <property type="match status" value="1"/>
</dbReference>
<organism evidence="3 4">
    <name type="scientific">Gemmata obscuriglobus</name>
    <dbReference type="NCBI Taxonomy" id="114"/>
    <lineage>
        <taxon>Bacteria</taxon>
        <taxon>Pseudomonadati</taxon>
        <taxon>Planctomycetota</taxon>
        <taxon>Planctomycetia</taxon>
        <taxon>Gemmatales</taxon>
        <taxon>Gemmataceae</taxon>
        <taxon>Gemmata</taxon>
    </lineage>
</organism>
<feature type="region of interest" description="Disordered" evidence="1">
    <location>
        <begin position="282"/>
        <end position="379"/>
    </location>
</feature>
<feature type="domain" description="Transposase InsH N-terminal" evidence="2">
    <location>
        <begin position="89"/>
        <end position="182"/>
    </location>
</feature>
<evidence type="ECO:0000259" key="2">
    <source>
        <dbReference type="Pfam" id="PF05598"/>
    </source>
</evidence>
<evidence type="ECO:0000313" key="3">
    <source>
        <dbReference type="EMBL" id="AWM37831.1"/>
    </source>
</evidence>
<dbReference type="KEGG" id="gog:C1280_13050"/>
<accession>A0A2Z3GYU7</accession>
<dbReference type="InterPro" id="IPR008490">
    <property type="entry name" value="Transposase_InsH_N"/>
</dbReference>
<feature type="compositionally biased region" description="Basic and acidic residues" evidence="1">
    <location>
        <begin position="338"/>
        <end position="357"/>
    </location>
</feature>
<dbReference type="AlphaFoldDB" id="A0A2Z3GYU7"/>
<keyword evidence="4" id="KW-1185">Reference proteome</keyword>
<evidence type="ECO:0000313" key="4">
    <source>
        <dbReference type="Proteomes" id="UP000245802"/>
    </source>
</evidence>
<protein>
    <recommendedName>
        <fullName evidence="2">Transposase InsH N-terminal domain-containing protein</fullName>
    </recommendedName>
</protein>
<dbReference type="OrthoDB" id="292754at2"/>
<sequence>MRPVLPPFLIAVRTLRAEVAPGSGSAWHSTPGSEYSRKGCDFPGVWLIYWLYNCRSVDSRGAGCWDLVMDALPRLRTPDRAATVASLTIDKLVSADDPVRVIWSDVTTLNLDRFVATIRAVEGRPGRNATDPRLLVALWMFATVEGVGSARRLARLCVRDVGFRWLCGGVTVNYHLLSNFRTHAGTELEALFHEHVAIRMHAELVHLKRVAQDGMRVRAHAGAGSFHRLESLEQCPREVAEPLRLLQDQPDQPKGTAACRSRAARERHAREKLERLKVAQQDAAELARAGGAAPTEPTGGGESGRRPGTVRAPGVVHRPRVPSHEDARWRVPAGVQRAGDDHHRREDHRGGRRDQSRNRWWAAGADAGPGRSDLRAEAG</sequence>
<evidence type="ECO:0000256" key="1">
    <source>
        <dbReference type="SAM" id="MobiDB-lite"/>
    </source>
</evidence>
<gene>
    <name evidence="3" type="ORF">C1280_13050</name>
</gene>
<proteinExistence type="predicted"/>
<feature type="region of interest" description="Disordered" evidence="1">
    <location>
        <begin position="244"/>
        <end position="269"/>
    </location>
</feature>